<proteinExistence type="predicted"/>
<reference evidence="2 3" key="1">
    <citation type="submission" date="2016-11" db="EMBL/GenBank/DDBJ databases">
        <title>A multilocus sequence analysis scheme for characterization of bacteria in the genus Thioclava.</title>
        <authorList>
            <person name="Liu Y."/>
            <person name="Shao Z."/>
        </authorList>
    </citation>
    <scope>NUCLEOTIDE SEQUENCE [LARGE SCALE GENOMIC DNA]</scope>
    <source>
        <strain evidence="2 3">11.10-0-13</strain>
    </source>
</reference>
<keyword evidence="3" id="KW-1185">Reference proteome</keyword>
<evidence type="ECO:0000313" key="3">
    <source>
        <dbReference type="Proteomes" id="UP000242224"/>
    </source>
</evidence>
<dbReference type="CDD" id="cd00085">
    <property type="entry name" value="HNHc"/>
    <property type="match status" value="1"/>
</dbReference>
<dbReference type="RefSeq" id="WP_078530757.1">
    <property type="nucleotide sequence ID" value="NZ_MPZS01000003.1"/>
</dbReference>
<evidence type="ECO:0000259" key="1">
    <source>
        <dbReference type="Pfam" id="PF14279"/>
    </source>
</evidence>
<dbReference type="InterPro" id="IPR003615">
    <property type="entry name" value="HNH_nuc"/>
</dbReference>
<protein>
    <recommendedName>
        <fullName evidence="1">HNH endonuclease 5 domain-containing protein</fullName>
    </recommendedName>
</protein>
<sequence>MTISSGLNWNDTRCIVCMQEADLSIEHIIPRSIGGILTCSFLCKSCNERFGAGFEADTRIAPEIRKAAGQHGESISDLRDRLEVGARYKQSFGDNDRTAELRKDRVLGAAKLKDSSLIVPEKEAEQKIRSMLGKSGASDREINSAVKSWEEAPPNTEVDLGHGVVIKKWQNHPAHPTYDEPALSPLVPLKIAFEFVSLILGGAVYQRNHTLQEVRRILTDQDEASADALIEVGLATATAPFHGIAFQGNRPNAQVQVRLFGTLRFIVEFPSLGIKTAPITYTHDLRTGVDEIRSRARAS</sequence>
<organism evidence="2 3">
    <name type="scientific">Thioclava marina</name>
    <dbReference type="NCBI Taxonomy" id="1915077"/>
    <lineage>
        <taxon>Bacteria</taxon>
        <taxon>Pseudomonadati</taxon>
        <taxon>Pseudomonadota</taxon>
        <taxon>Alphaproteobacteria</taxon>
        <taxon>Rhodobacterales</taxon>
        <taxon>Paracoccaceae</taxon>
        <taxon>Thioclava</taxon>
    </lineage>
</organism>
<name>A0ABX3MI46_9RHOB</name>
<evidence type="ECO:0000313" key="2">
    <source>
        <dbReference type="EMBL" id="OOY11203.1"/>
    </source>
</evidence>
<accession>A0ABX3MI46</accession>
<dbReference type="Proteomes" id="UP000242224">
    <property type="component" value="Unassembled WGS sequence"/>
</dbReference>
<dbReference type="InterPro" id="IPR029471">
    <property type="entry name" value="HNH_5"/>
</dbReference>
<dbReference type="Pfam" id="PF14279">
    <property type="entry name" value="HNH_5"/>
    <property type="match status" value="1"/>
</dbReference>
<dbReference type="EMBL" id="MPZS01000003">
    <property type="protein sequence ID" value="OOY11203.1"/>
    <property type="molecule type" value="Genomic_DNA"/>
</dbReference>
<gene>
    <name evidence="2" type="ORF">BMG00_15850</name>
</gene>
<comment type="caution">
    <text evidence="2">The sequence shown here is derived from an EMBL/GenBank/DDBJ whole genome shotgun (WGS) entry which is preliminary data.</text>
</comment>
<feature type="domain" description="HNH endonuclease 5" evidence="1">
    <location>
        <begin position="14"/>
        <end position="56"/>
    </location>
</feature>